<comment type="caution">
    <text evidence="1">The sequence shown here is derived from an EMBL/GenBank/DDBJ whole genome shotgun (WGS) entry which is preliminary data.</text>
</comment>
<evidence type="ECO:0000313" key="2">
    <source>
        <dbReference type="Proteomes" id="UP001163324"/>
    </source>
</evidence>
<organism evidence="1 2">
    <name type="scientific">Trichothecium roseum</name>
    <dbReference type="NCBI Taxonomy" id="47278"/>
    <lineage>
        <taxon>Eukaryota</taxon>
        <taxon>Fungi</taxon>
        <taxon>Dikarya</taxon>
        <taxon>Ascomycota</taxon>
        <taxon>Pezizomycotina</taxon>
        <taxon>Sordariomycetes</taxon>
        <taxon>Hypocreomycetidae</taxon>
        <taxon>Hypocreales</taxon>
        <taxon>Hypocreales incertae sedis</taxon>
        <taxon>Trichothecium</taxon>
    </lineage>
</organism>
<reference evidence="1" key="1">
    <citation type="submission" date="2022-10" db="EMBL/GenBank/DDBJ databases">
        <title>Complete Genome of Trichothecium roseum strain YXFP-22015, a Plant Pathogen Isolated from Citrus.</title>
        <authorList>
            <person name="Wang Y."/>
            <person name="Zhu L."/>
        </authorList>
    </citation>
    <scope>NUCLEOTIDE SEQUENCE</scope>
    <source>
        <strain evidence="1">YXFP-22015</strain>
    </source>
</reference>
<sequence>MPFTALVDFSYAPVEVWNPKSPDKRVSSFYLVLYSHSVLGATVSDSPSSSTTEINQPLLPSTHGPELSLGYSLGRIYT</sequence>
<keyword evidence="2" id="KW-1185">Reference proteome</keyword>
<accession>A0ACC0V4S4</accession>
<name>A0ACC0V4S4_9HYPO</name>
<protein>
    <submittedName>
        <fullName evidence="1">Uncharacterized protein</fullName>
    </submittedName>
</protein>
<dbReference type="Proteomes" id="UP001163324">
    <property type="component" value="Chromosome 4"/>
</dbReference>
<proteinExistence type="predicted"/>
<gene>
    <name evidence="1" type="ORF">N3K66_004718</name>
</gene>
<evidence type="ECO:0000313" key="1">
    <source>
        <dbReference type="EMBL" id="KAI9900456.1"/>
    </source>
</evidence>
<dbReference type="EMBL" id="CM047943">
    <property type="protein sequence ID" value="KAI9900456.1"/>
    <property type="molecule type" value="Genomic_DNA"/>
</dbReference>